<gene>
    <name evidence="2" type="ORF">SYNPS1DRAFT_15699</name>
</gene>
<reference evidence="3" key="1">
    <citation type="journal article" date="2018" name="Nat. Microbiol.">
        <title>Leveraging single-cell genomics to expand the fungal tree of life.</title>
        <authorList>
            <person name="Ahrendt S.R."/>
            <person name="Quandt C.A."/>
            <person name="Ciobanu D."/>
            <person name="Clum A."/>
            <person name="Salamov A."/>
            <person name="Andreopoulos B."/>
            <person name="Cheng J.F."/>
            <person name="Woyke T."/>
            <person name="Pelin A."/>
            <person name="Henrissat B."/>
            <person name="Reynolds N.K."/>
            <person name="Benny G.L."/>
            <person name="Smith M.E."/>
            <person name="James T.Y."/>
            <person name="Grigoriev I.V."/>
        </authorList>
    </citation>
    <scope>NUCLEOTIDE SEQUENCE [LARGE SCALE GENOMIC DNA]</scope>
    <source>
        <strain evidence="3">Benny S71-1</strain>
    </source>
</reference>
<organism evidence="2 3">
    <name type="scientific">Syncephalis pseudoplumigaleata</name>
    <dbReference type="NCBI Taxonomy" id="1712513"/>
    <lineage>
        <taxon>Eukaryota</taxon>
        <taxon>Fungi</taxon>
        <taxon>Fungi incertae sedis</taxon>
        <taxon>Zoopagomycota</taxon>
        <taxon>Zoopagomycotina</taxon>
        <taxon>Zoopagomycetes</taxon>
        <taxon>Zoopagales</taxon>
        <taxon>Piptocephalidaceae</taxon>
        <taxon>Syncephalis</taxon>
    </lineage>
</organism>
<dbReference type="OrthoDB" id="426718at2759"/>
<dbReference type="PANTHER" id="PTHR45856:SF21">
    <property type="entry name" value="FUNGAL LIPASE-LIKE DOMAIN-CONTAINING PROTEIN"/>
    <property type="match status" value="1"/>
</dbReference>
<dbReference type="CDD" id="cd00519">
    <property type="entry name" value="Lipase_3"/>
    <property type="match status" value="1"/>
</dbReference>
<accession>A0A4P9Z117</accession>
<dbReference type="Gene3D" id="3.40.50.1820">
    <property type="entry name" value="alpha/beta hydrolase"/>
    <property type="match status" value="1"/>
</dbReference>
<keyword evidence="2" id="KW-0378">Hydrolase</keyword>
<dbReference type="InterPro" id="IPR051218">
    <property type="entry name" value="Sec_MonoDiacylglyc_Lipase"/>
</dbReference>
<keyword evidence="3" id="KW-1185">Reference proteome</keyword>
<feature type="domain" description="Fungal lipase-type" evidence="1">
    <location>
        <begin position="27"/>
        <end position="163"/>
    </location>
</feature>
<evidence type="ECO:0000313" key="2">
    <source>
        <dbReference type="EMBL" id="RKP25411.1"/>
    </source>
</evidence>
<dbReference type="GO" id="GO:0006629">
    <property type="term" value="P:lipid metabolic process"/>
    <property type="evidence" value="ECO:0007669"/>
    <property type="project" value="InterPro"/>
</dbReference>
<dbReference type="EMBL" id="KZ989757">
    <property type="protein sequence ID" value="RKP25411.1"/>
    <property type="molecule type" value="Genomic_DNA"/>
</dbReference>
<name>A0A4P9Z117_9FUNG</name>
<dbReference type="GO" id="GO:0016787">
    <property type="term" value="F:hydrolase activity"/>
    <property type="evidence" value="ECO:0007669"/>
    <property type="project" value="UniProtKB-KW"/>
</dbReference>
<dbReference type="Pfam" id="PF01764">
    <property type="entry name" value="Lipase_3"/>
    <property type="match status" value="1"/>
</dbReference>
<dbReference type="SUPFAM" id="SSF53474">
    <property type="entry name" value="alpha/beta-Hydrolases"/>
    <property type="match status" value="1"/>
</dbReference>
<evidence type="ECO:0000259" key="1">
    <source>
        <dbReference type="Pfam" id="PF01764"/>
    </source>
</evidence>
<dbReference type="PANTHER" id="PTHR45856">
    <property type="entry name" value="ALPHA/BETA-HYDROLASES SUPERFAMILY PROTEIN"/>
    <property type="match status" value="1"/>
</dbReference>
<dbReference type="InterPro" id="IPR029058">
    <property type="entry name" value="AB_hydrolase_fold"/>
</dbReference>
<dbReference type="InterPro" id="IPR002921">
    <property type="entry name" value="Fungal_lipase-type"/>
</dbReference>
<proteinExistence type="predicted"/>
<dbReference type="Proteomes" id="UP000278143">
    <property type="component" value="Unassembled WGS sequence"/>
</dbReference>
<protein>
    <submittedName>
        <fullName evidence="2">Alpha/Beta hydrolase protein</fullName>
    </submittedName>
</protein>
<evidence type="ECO:0000313" key="3">
    <source>
        <dbReference type="Proteomes" id="UP000278143"/>
    </source>
</evidence>
<dbReference type="AlphaFoldDB" id="A0A4P9Z117"/>
<sequence length="256" mass="28195">MRILQWNDKNGNHYYVAKSDEQRIITVSFRGTSSLNDMLADLDSRKVDPDASLGAPVSSSRVYSGLQSVIIPQFVNADKDLRAAMEANPGYGIMLTGHSLGGVAAHLFALYVRANIANATLTGVITYGEPISMSEDMAEWSLGRIGRDRYVRIVSSDDIAPWVRTSDGEFGHAPNGHVVYLPNPRQRNMQHCERADDPRCGAGQPCTKLGWTNHSWYGGMFVGKRQCLYGRERKNPLLDTPAPESSTVVASPRLIL</sequence>